<dbReference type="Proteomes" id="UP000077317">
    <property type="component" value="Chromosome"/>
</dbReference>
<dbReference type="InterPro" id="IPR033114">
    <property type="entry name" value="HNH_CAS9"/>
</dbReference>
<feature type="binding site" evidence="13">
    <location>
        <position position="763"/>
    </location>
    <ligand>
        <name>Mg(2+)</name>
        <dbReference type="ChEBI" id="CHEBI:18420"/>
        <label>1</label>
    </ligand>
</feature>
<evidence type="ECO:0000256" key="2">
    <source>
        <dbReference type="ARBA" id="ARBA00005244"/>
    </source>
</evidence>
<keyword evidence="10 13" id="KW-0238">DNA-binding</keyword>
<dbReference type="CDD" id="cd09643">
    <property type="entry name" value="Csn1"/>
    <property type="match status" value="1"/>
</dbReference>
<evidence type="ECO:0000313" key="16">
    <source>
        <dbReference type="Proteomes" id="UP000077317"/>
    </source>
</evidence>
<feature type="active site" description="For RuvC-like nuclease domain" evidence="13">
    <location>
        <position position="11"/>
    </location>
</feature>
<evidence type="ECO:0000256" key="5">
    <source>
        <dbReference type="ARBA" id="ARBA00022759"/>
    </source>
</evidence>
<accession>A0A172Q7S3</accession>
<dbReference type="GO" id="GO:0046872">
    <property type="term" value="F:metal ion binding"/>
    <property type="evidence" value="ECO:0007669"/>
    <property type="project" value="UniProtKB-UniRule"/>
</dbReference>
<feature type="binding site" evidence="13">
    <location>
        <position position="991"/>
    </location>
    <ligand>
        <name>Mg(2+)</name>
        <dbReference type="ChEBI" id="CHEBI:18420"/>
        <label>2</label>
    </ligand>
</feature>
<dbReference type="Pfam" id="PF22702">
    <property type="entry name" value="Cas9_RuvC"/>
    <property type="match status" value="1"/>
</dbReference>
<dbReference type="GO" id="GO:0003723">
    <property type="term" value="F:RNA binding"/>
    <property type="evidence" value="ECO:0007669"/>
    <property type="project" value="UniProtKB-UniRule"/>
</dbReference>
<gene>
    <name evidence="13" type="primary">cas9</name>
    <name evidence="15" type="ORF">A0O21_05605</name>
</gene>
<keyword evidence="5 13" id="KW-0255">Endonuclease</keyword>
<comment type="similarity">
    <text evidence="2">Belongs to the CRISPR-associated protein Cas9 family. Subtype II-A subfamily.</text>
</comment>
<feature type="binding site" evidence="13">
    <location>
        <position position="11"/>
    </location>
    <ligand>
        <name>Mg(2+)</name>
        <dbReference type="ChEBI" id="CHEBI:18420"/>
        <label>2</label>
    </ligand>
</feature>
<dbReference type="OrthoDB" id="9757607at2"/>
<dbReference type="GO" id="GO:0016787">
    <property type="term" value="F:hydrolase activity"/>
    <property type="evidence" value="ECO:0007669"/>
    <property type="project" value="UniProtKB-KW"/>
</dbReference>
<keyword evidence="4 13" id="KW-0479">Metal-binding</keyword>
<dbReference type="Pfam" id="PF16592">
    <property type="entry name" value="Cas9_REC"/>
    <property type="match status" value="1"/>
</dbReference>
<dbReference type="InterPro" id="IPR032237">
    <property type="entry name" value="Cas9_PI"/>
</dbReference>
<dbReference type="GO" id="GO:0003677">
    <property type="term" value="F:DNA binding"/>
    <property type="evidence" value="ECO:0007669"/>
    <property type="project" value="UniProtKB-UniRule"/>
</dbReference>
<keyword evidence="11" id="KW-0464">Manganese</keyword>
<keyword evidence="3 13" id="KW-0540">Nuclease</keyword>
<proteinExistence type="inferred from homology"/>
<comment type="subunit">
    <text evidence="12 13">Monomer. Binds crRNA and tracrRNA.</text>
</comment>
<evidence type="ECO:0000256" key="8">
    <source>
        <dbReference type="ARBA" id="ARBA00022884"/>
    </source>
</evidence>
<evidence type="ECO:0000256" key="3">
    <source>
        <dbReference type="ARBA" id="ARBA00022722"/>
    </source>
</evidence>
<comment type="domain">
    <text evidence="13">Has 2 endonuclease domains. The discontinuous RuvC-like domain cleaves the target DNA noncomplementary to crRNA while the HNH nuclease domain cleaves the target DNA complementary to crRNA.</text>
</comment>
<dbReference type="InterPro" id="IPR036397">
    <property type="entry name" value="RNaseH_sf"/>
</dbReference>
<comment type="cofactor">
    <cofactor evidence="1 13">
        <name>Mg(2+)</name>
        <dbReference type="ChEBI" id="CHEBI:18420"/>
    </cofactor>
</comment>
<dbReference type="STRING" id="1811193.A0O21_05605"/>
<dbReference type="EC" id="3.1.-.-" evidence="13"/>
<evidence type="ECO:0000256" key="6">
    <source>
        <dbReference type="ARBA" id="ARBA00022801"/>
    </source>
</evidence>
<dbReference type="InterPro" id="IPR032239">
    <property type="entry name" value="Cas9-BH"/>
</dbReference>
<dbReference type="PROSITE" id="PS51749">
    <property type="entry name" value="HNH_CAS9"/>
    <property type="match status" value="1"/>
</dbReference>
<reference evidence="16" key="2">
    <citation type="submission" date="2016-03" db="EMBL/GenBank/DDBJ databases">
        <title>Streptococcus antelopensis sp. nov., isolated from the feces of the Tibetan antelope (Pantholops hodgsonii) in Hoh Xil National Nature Reserve, Qinghai, China.</title>
        <authorList>
            <person name="Bai X."/>
        </authorList>
    </citation>
    <scope>NUCLEOTIDE SEQUENCE [LARGE SCALE GENOMIC DNA]</scope>
    <source>
        <strain evidence="16">TA 26</strain>
    </source>
</reference>
<dbReference type="Pfam" id="PF13395">
    <property type="entry name" value="HNH_4"/>
    <property type="match status" value="1"/>
</dbReference>
<dbReference type="InterPro" id="IPR055228">
    <property type="entry name" value="Cas9_RuvC"/>
</dbReference>
<dbReference type="KEGG" id="spat:A0O21_05605"/>
<keyword evidence="7 13" id="KW-0460">Magnesium</keyword>
<dbReference type="Pfam" id="PF16593">
    <property type="entry name" value="Cas9-BH"/>
    <property type="match status" value="1"/>
</dbReference>
<evidence type="ECO:0000256" key="11">
    <source>
        <dbReference type="ARBA" id="ARBA00023211"/>
    </source>
</evidence>
<evidence type="ECO:0000256" key="7">
    <source>
        <dbReference type="ARBA" id="ARBA00022842"/>
    </source>
</evidence>
<evidence type="ECO:0000256" key="9">
    <source>
        <dbReference type="ARBA" id="ARBA00023118"/>
    </source>
</evidence>
<dbReference type="Gene3D" id="3.30.420.10">
    <property type="entry name" value="Ribonuclease H-like superfamily/Ribonuclease H"/>
    <property type="match status" value="1"/>
</dbReference>
<dbReference type="GO" id="GO:0043571">
    <property type="term" value="P:maintenance of CRISPR repeat elements"/>
    <property type="evidence" value="ECO:0007669"/>
    <property type="project" value="UniProtKB-UniRule"/>
</dbReference>
<dbReference type="InterPro" id="IPR003615">
    <property type="entry name" value="HNH_nuc"/>
</dbReference>
<keyword evidence="8 13" id="KW-0694">RNA-binding</keyword>
<feature type="binding site" evidence="13">
    <location>
        <position position="767"/>
    </location>
    <ligand>
        <name>Mg(2+)</name>
        <dbReference type="ChEBI" id="CHEBI:18420"/>
        <label>2</label>
    </ligand>
</feature>
<dbReference type="Pfam" id="PF16595">
    <property type="entry name" value="Cas9_PI"/>
    <property type="match status" value="1"/>
</dbReference>
<reference evidence="15 16" key="1">
    <citation type="journal article" date="2016" name="Int. J. Syst. Evol. Microbiol.">
        <title>Streptococcuspantholopis sp. nov., isolated from faeces of the Tibetan antelope (Pantholops hodgsonii).</title>
        <authorList>
            <person name="Bai X."/>
            <person name="Xiong Y."/>
            <person name="Lu S."/>
            <person name="Jin D."/>
            <person name="Lai X."/>
            <person name="Yang J."/>
            <person name="Niu L."/>
            <person name="Hu S."/>
            <person name="Meng X."/>
            <person name="Pu J."/>
            <person name="Ye C."/>
            <person name="Xu J."/>
        </authorList>
    </citation>
    <scope>NUCLEOTIDE SEQUENCE [LARGE SCALE GENOMIC DNA]</scope>
    <source>
        <strain evidence="15 16">TA 26</strain>
    </source>
</reference>
<keyword evidence="6 13" id="KW-0378">Hydrolase</keyword>
<keyword evidence="9 13" id="KW-0051">Antiviral defense</keyword>
<evidence type="ECO:0000256" key="10">
    <source>
        <dbReference type="ARBA" id="ARBA00023125"/>
    </source>
</evidence>
<feature type="active site" description="Proton acceptor for HNH nuclease domain" evidence="13">
    <location>
        <position position="848"/>
    </location>
</feature>
<feature type="binding site" evidence="13">
    <location>
        <position position="11"/>
    </location>
    <ligand>
        <name>Mg(2+)</name>
        <dbReference type="ChEBI" id="CHEBI:18420"/>
        <label>1</label>
    </ligand>
</feature>
<evidence type="ECO:0000256" key="13">
    <source>
        <dbReference type="HAMAP-Rule" id="MF_01480"/>
    </source>
</evidence>
<dbReference type="HAMAP" id="MF_01480">
    <property type="entry name" value="Cas9"/>
    <property type="match status" value="1"/>
</dbReference>
<dbReference type="GO" id="GO:0051607">
    <property type="term" value="P:defense response to virus"/>
    <property type="evidence" value="ECO:0007669"/>
    <property type="project" value="UniProtKB-UniRule"/>
</dbReference>
<dbReference type="InterPro" id="IPR028629">
    <property type="entry name" value="Cas9"/>
</dbReference>
<evidence type="ECO:0000256" key="12">
    <source>
        <dbReference type="ARBA" id="ARBA00046380"/>
    </source>
</evidence>
<dbReference type="EMBL" id="CP014699">
    <property type="protein sequence ID" value="AND79539.1"/>
    <property type="molecule type" value="Genomic_DNA"/>
</dbReference>
<name>A0A172Q7S3_9STRE</name>
<sequence>MTKKNYSIGLDIGTNSVGWAVITDDYKIPAKKMKVLGNTDKEYIKKNLLGALLFDSGETAEATRLKRTARRRYTRRKNRLRYLQEIFAEEIAKADNSFFQRLDESFLTDDDKDFDSHPIFGNKAEEDAYHQKFSTIYHLRKYLADSPEKSDLRLVYLALAHMIKYRGHFLIEGELKAENTDVQKLFTDFVEVYDRTFDDSHLSEVTVDASSILTEKISKSRRLENLIESYPKEKKNTLFGNLIALSLGLQPNFKTNFKLSEDAKLQFSKDTYEEDLEEVLEKIGDDYADLFTSAKNLYDAILLSGILTVDDSSTKAPLSASMIKRYAEHHEDLEKLKAFIKTNKPNLYHDIFKDETQNGYAGYIENGVKQDEFYKYLKTILSKTDGSEYFLDKIEREDFLRKQRTFDNGSIPHQIHLQEMHAILRRQGDYYPFLKENQDRIEKILTFRIPYYVGPLARKNSRFAWAEYHSDEKITPWNFNKVIDKEKSAEKFITRMTLNDLYLPEEKVLPKHSHVYETFAVYNELTKIKYVNEQGKEAFFDSNMKQEIFDHVFKENRKVTKEKLLNYLDKEFPEYRIQDLIGLDKENKSFNASLGTYHDLKKILDKSFLDDKVNEEVIEDIIKTLTLFEDREMIQQRLHKYSDIFSTQQLKKLERRHYTGWGRLSYKLINGIRNKENNKTILEYLIDDGYANRNFMQLINDDTLPFKQIIKDAQIIGNIDDIAAVVHELPGSPAIKKGILQSIKIVDELVKVMGHNPDNIVIEMARENQTTNRGRSQSQQRLKKLQDSLKELGSNILNKKKPSYVEDKVENVHLQDDRLFLYYIQNGKDIYTGEELDIDRLSDYDIDHIIPQAFIKDDSIDNRVLTSSAKNRGKSDDVPNLDIVRARKADWVRLYKSGLISKRKFDNLTKSERGGLTEADKAGFIKRQLVETRQITKHVAQILDARFNTEHDEDDKVIRNVKVITLKSNLISQFRKDFKFYKVREINDYHHAHDAYLNAVVGTALLRKYPKLAPEFVYGEYKKYDVRKLITSSSDKATAKYFFYSNLMNFFKRVVRYSNGRVIVRPVIEYSKDTGEIVWNKETDFRTICKVLSYPQVNIVKKVESQTGGFSKESILPKGDSDKLIPRKTKKVYWDTKKYGGFDSPIIAYSVFVVADVEKGKAKKLKKVKELVGISIMERPSFEKNPIVFLEKKGYRNVQEDTLIKLPKYSLFEFEGGRRRLLASASELQKGNEVVLSDRLVELLYHAHRVNSFNSTEHLKYVSEHKKEFGEVLSCVENFANSYVDVEKNLDKIRAVINKIDTFSIEEISTSFVNLLTLTALGAPADFNFLGKKIPRKRYTSTKECLNATLIHQSITGLYETRIDLSKLGEDK</sequence>
<evidence type="ECO:0000256" key="1">
    <source>
        <dbReference type="ARBA" id="ARBA00001946"/>
    </source>
</evidence>
<dbReference type="NCBIfam" id="TIGR01865">
    <property type="entry name" value="cas_Csn1"/>
    <property type="match status" value="1"/>
</dbReference>
<evidence type="ECO:0000313" key="15">
    <source>
        <dbReference type="EMBL" id="AND79539.1"/>
    </source>
</evidence>
<dbReference type="GO" id="GO:0004519">
    <property type="term" value="F:endonuclease activity"/>
    <property type="evidence" value="ECO:0007669"/>
    <property type="project" value="UniProtKB-UniRule"/>
</dbReference>
<feature type="binding site" evidence="13">
    <location>
        <position position="767"/>
    </location>
    <ligand>
        <name>Mg(2+)</name>
        <dbReference type="ChEBI" id="CHEBI:18420"/>
        <label>1</label>
    </ligand>
</feature>
<evidence type="ECO:0000259" key="14">
    <source>
        <dbReference type="PROSITE" id="PS51749"/>
    </source>
</evidence>
<protein>
    <recommendedName>
        <fullName evidence="13">CRISPR-associated endonuclease Cas9</fullName>
        <ecNumber evidence="13">3.1.-.-</ecNumber>
    </recommendedName>
</protein>
<evidence type="ECO:0000256" key="4">
    <source>
        <dbReference type="ARBA" id="ARBA00022723"/>
    </source>
</evidence>
<feature type="domain" description="HNH Cas9-type" evidence="14">
    <location>
        <begin position="771"/>
        <end position="929"/>
    </location>
</feature>
<comment type="function">
    <text evidence="13">CRISPR (clustered regularly interspaced short palindromic repeat) is an adaptive immune system that provides protection against mobile genetic elements (viruses, transposable elements and conjugative plasmids). CRISPR clusters contain spacers, sequences complementary to antecedent mobile elements, and target invading nucleic acids. CRISPR clusters are transcribed and processed into CRISPR RNA (crRNA). In type II CRISPR systems correct processing of pre-crRNA requires a trans-encoded small RNA (tracrRNA), endogenous ribonuclease 3 (rnc) and this protein. The tracrRNA serves as a guide for ribonuclease 3-aided processing of pre-crRNA. Subsequently Cas9/crRNA/tracrRNA endonucleolytically cleaves linear or circular dsDNA target complementary to the spacer; Cas9 is inactive in the absence of the 2 guide RNAs (gRNA). Cas9 recognizes the protospacer adjacent motif (PAM) in the CRISPR repeat sequences to help distinguish self versus nonself, as targets within the bacterial CRISPR locus do not have PAMs. PAM recognition is also required for catalytic activity.</text>
</comment>
<keyword evidence="16" id="KW-1185">Reference proteome</keyword>
<comment type="similarity">
    <text evidence="13">Belongs to the CRISPR-associated Cas9 family.</text>
</comment>
<organism evidence="15 16">
    <name type="scientific">Streptococcus pantholopis</name>
    <dbReference type="NCBI Taxonomy" id="1811193"/>
    <lineage>
        <taxon>Bacteria</taxon>
        <taxon>Bacillati</taxon>
        <taxon>Bacillota</taxon>
        <taxon>Bacilli</taxon>
        <taxon>Lactobacillales</taxon>
        <taxon>Streptococcaceae</taxon>
        <taxon>Streptococcus</taxon>
    </lineage>
</organism>
<dbReference type="InterPro" id="IPR032240">
    <property type="entry name" value="Cas9_REC"/>
</dbReference>
<dbReference type="RefSeq" id="WP_067062573.1">
    <property type="nucleotide sequence ID" value="NZ_CP014699.1"/>
</dbReference>